<name>A0A0J7K9E6_LASNI</name>
<dbReference type="EMBL" id="LBMM01011112">
    <property type="protein sequence ID" value="KMQ87023.1"/>
    <property type="molecule type" value="Genomic_DNA"/>
</dbReference>
<comment type="caution">
    <text evidence="2">The sequence shown here is derived from an EMBL/GenBank/DDBJ whole genome shotgun (WGS) entry which is preliminary data.</text>
</comment>
<evidence type="ECO:0000313" key="2">
    <source>
        <dbReference type="EMBL" id="KMQ87023.1"/>
    </source>
</evidence>
<dbReference type="AlphaFoldDB" id="A0A0J7K9E6"/>
<reference evidence="2 3" key="1">
    <citation type="submission" date="2015-04" db="EMBL/GenBank/DDBJ databases">
        <title>Lasius niger genome sequencing.</title>
        <authorList>
            <person name="Konorov E.A."/>
            <person name="Nikitin M.A."/>
            <person name="Kirill M.V."/>
            <person name="Chang P."/>
        </authorList>
    </citation>
    <scope>NUCLEOTIDE SEQUENCE [LARGE SCALE GENOMIC DNA]</scope>
    <source>
        <tissue evidence="2">Whole</tissue>
    </source>
</reference>
<feature type="non-terminal residue" evidence="2">
    <location>
        <position position="250"/>
    </location>
</feature>
<gene>
    <name evidence="2" type="ORF">RF55_13812</name>
</gene>
<proteinExistence type="predicted"/>
<organism evidence="2 3">
    <name type="scientific">Lasius niger</name>
    <name type="common">Black garden ant</name>
    <dbReference type="NCBI Taxonomy" id="67767"/>
    <lineage>
        <taxon>Eukaryota</taxon>
        <taxon>Metazoa</taxon>
        <taxon>Ecdysozoa</taxon>
        <taxon>Arthropoda</taxon>
        <taxon>Hexapoda</taxon>
        <taxon>Insecta</taxon>
        <taxon>Pterygota</taxon>
        <taxon>Neoptera</taxon>
        <taxon>Endopterygota</taxon>
        <taxon>Hymenoptera</taxon>
        <taxon>Apocrita</taxon>
        <taxon>Aculeata</taxon>
        <taxon>Formicoidea</taxon>
        <taxon>Formicidae</taxon>
        <taxon>Formicinae</taxon>
        <taxon>Lasius</taxon>
        <taxon>Lasius</taxon>
    </lineage>
</organism>
<dbReference type="Proteomes" id="UP000036403">
    <property type="component" value="Unassembled WGS sequence"/>
</dbReference>
<feature type="compositionally biased region" description="Low complexity" evidence="1">
    <location>
        <begin position="137"/>
        <end position="151"/>
    </location>
</feature>
<sequence>MQIRTYDQKWHLTPDDKNAIDLRLGNGYKAHYDLKDLDKRGFYTDVSFDQMSALLKALETVRKGQNMLLSKKILPALFLSTGFLLAGHQVFAKPSPTVQDENTPTNLGAGMYLMKTGGMWGSVMHLNEPQAHHPGEPAAKAPAKPAQPAQANTDSKTPKKPDLCVASDQNQTLILRASANGLEVRSVGKEWSLQKDILTSVQIAVGKDYKANLTMQALSKDQIGVPVNLEQMVRLVDALSNNNQAIITYA</sequence>
<evidence type="ECO:0000313" key="3">
    <source>
        <dbReference type="Proteomes" id="UP000036403"/>
    </source>
</evidence>
<accession>A0A0J7K9E6</accession>
<evidence type="ECO:0000256" key="1">
    <source>
        <dbReference type="SAM" id="MobiDB-lite"/>
    </source>
</evidence>
<feature type="region of interest" description="Disordered" evidence="1">
    <location>
        <begin position="127"/>
        <end position="161"/>
    </location>
</feature>
<keyword evidence="3" id="KW-1185">Reference proteome</keyword>
<protein>
    <submittedName>
        <fullName evidence="2">Contactin-associated protein 1</fullName>
    </submittedName>
</protein>
<dbReference type="PaxDb" id="67767-A0A0J7K9E6"/>